<feature type="compositionally biased region" description="Acidic residues" evidence="1">
    <location>
        <begin position="78"/>
        <end position="88"/>
    </location>
</feature>
<sequence>MRQRTKSVVNVREYFRLDGSGAPEQEDDDDNDDWMAIAMMGSHPHKNNTEDYTMINAKTVSCGGRNARDRASTVDSLADTDDDTDDEDDGILRVRACSHDRRISFDLDVNVVEIPPRSSFDADYKRRVCPREMRDGKQAQRVARVSGLGATADLHNSKGRRLPPDDARGGESGEEASRASF</sequence>
<name>A0A8J4S8M6_9STRA</name>
<dbReference type="EMBL" id="AOFI03000448">
    <property type="protein sequence ID" value="KAF4317028.1"/>
    <property type="molecule type" value="Genomic_DNA"/>
</dbReference>
<accession>A0A8J4S8M6</accession>
<feature type="compositionally biased region" description="Basic and acidic residues" evidence="1">
    <location>
        <begin position="162"/>
        <end position="181"/>
    </location>
</feature>
<feature type="region of interest" description="Disordered" evidence="1">
    <location>
        <begin position="132"/>
        <end position="181"/>
    </location>
</feature>
<organism evidence="2 3">
    <name type="scientific">Phytophthora kernoviae 00238/432</name>
    <dbReference type="NCBI Taxonomy" id="1284355"/>
    <lineage>
        <taxon>Eukaryota</taxon>
        <taxon>Sar</taxon>
        <taxon>Stramenopiles</taxon>
        <taxon>Oomycota</taxon>
        <taxon>Peronosporomycetes</taxon>
        <taxon>Peronosporales</taxon>
        <taxon>Peronosporaceae</taxon>
        <taxon>Phytophthora</taxon>
    </lineage>
</organism>
<evidence type="ECO:0000313" key="3">
    <source>
        <dbReference type="Proteomes" id="UP000702964"/>
    </source>
</evidence>
<gene>
    <name evidence="2" type="ORF">G195_008496</name>
</gene>
<reference evidence="2" key="1">
    <citation type="journal article" date="2015" name="Genom Data">
        <title>Draft genome sequences of Phytophthora kernoviae and Phytophthora ramorum lineage EU2 from Scotland.</title>
        <authorList>
            <person name="Sambles C."/>
            <person name="Schlenzig A."/>
            <person name="O'Neill P."/>
            <person name="Grant M."/>
            <person name="Studholme D.J."/>
        </authorList>
    </citation>
    <scope>NUCLEOTIDE SEQUENCE</scope>
    <source>
        <strain evidence="2">00238/432</strain>
    </source>
</reference>
<feature type="region of interest" description="Disordered" evidence="1">
    <location>
        <begin position="64"/>
        <end position="88"/>
    </location>
</feature>
<comment type="caution">
    <text evidence="2">The sequence shown here is derived from an EMBL/GenBank/DDBJ whole genome shotgun (WGS) entry which is preliminary data.</text>
</comment>
<reference evidence="2" key="2">
    <citation type="submission" date="2020-02" db="EMBL/GenBank/DDBJ databases">
        <authorList>
            <person name="Studholme D.J."/>
        </authorList>
    </citation>
    <scope>NUCLEOTIDE SEQUENCE</scope>
    <source>
        <strain evidence="2">00238/432</strain>
    </source>
</reference>
<protein>
    <submittedName>
        <fullName evidence="2">Uncharacterized protein</fullName>
    </submittedName>
</protein>
<evidence type="ECO:0000313" key="2">
    <source>
        <dbReference type="EMBL" id="KAF4317028.1"/>
    </source>
</evidence>
<evidence type="ECO:0000256" key="1">
    <source>
        <dbReference type="SAM" id="MobiDB-lite"/>
    </source>
</evidence>
<dbReference type="AlphaFoldDB" id="A0A8J4S8M6"/>
<dbReference type="Proteomes" id="UP000702964">
    <property type="component" value="Unassembled WGS sequence"/>
</dbReference>
<proteinExistence type="predicted"/>